<feature type="transmembrane region" description="Helical" evidence="2">
    <location>
        <begin position="201"/>
        <end position="224"/>
    </location>
</feature>
<feature type="region of interest" description="Disordered" evidence="1">
    <location>
        <begin position="118"/>
        <end position="139"/>
    </location>
</feature>
<evidence type="ECO:0000313" key="4">
    <source>
        <dbReference type="Proteomes" id="UP000256328"/>
    </source>
</evidence>
<evidence type="ECO:0000256" key="2">
    <source>
        <dbReference type="SAM" id="Phobius"/>
    </source>
</evidence>
<keyword evidence="4" id="KW-1185">Reference proteome</keyword>
<name>A0A3D8T7A3_9HELO</name>
<evidence type="ECO:0000256" key="1">
    <source>
        <dbReference type="SAM" id="MobiDB-lite"/>
    </source>
</evidence>
<feature type="compositionally biased region" description="Basic and acidic residues" evidence="1">
    <location>
        <begin position="173"/>
        <end position="190"/>
    </location>
</feature>
<gene>
    <name evidence="3" type="ORF">BP5796_00200</name>
</gene>
<dbReference type="Proteomes" id="UP000256328">
    <property type="component" value="Unassembled WGS sequence"/>
</dbReference>
<accession>A0A3D8T7A3</accession>
<evidence type="ECO:0000313" key="3">
    <source>
        <dbReference type="EMBL" id="RDW94437.1"/>
    </source>
</evidence>
<protein>
    <submittedName>
        <fullName evidence="3">Uncharacterized protein</fullName>
    </submittedName>
</protein>
<dbReference type="AlphaFoldDB" id="A0A3D8T7A3"/>
<feature type="region of interest" description="Disordered" evidence="1">
    <location>
        <begin position="173"/>
        <end position="195"/>
    </location>
</feature>
<keyword evidence="2" id="KW-0472">Membrane</keyword>
<comment type="caution">
    <text evidence="3">The sequence shown here is derived from an EMBL/GenBank/DDBJ whole genome shotgun (WGS) entry which is preliminary data.</text>
</comment>
<keyword evidence="2" id="KW-0812">Transmembrane</keyword>
<organism evidence="3 4">
    <name type="scientific">Coleophoma crateriformis</name>
    <dbReference type="NCBI Taxonomy" id="565419"/>
    <lineage>
        <taxon>Eukaryota</taxon>
        <taxon>Fungi</taxon>
        <taxon>Dikarya</taxon>
        <taxon>Ascomycota</taxon>
        <taxon>Pezizomycotina</taxon>
        <taxon>Leotiomycetes</taxon>
        <taxon>Helotiales</taxon>
        <taxon>Dermateaceae</taxon>
        <taxon>Coleophoma</taxon>
    </lineage>
</organism>
<feature type="transmembrane region" description="Helical" evidence="2">
    <location>
        <begin position="330"/>
        <end position="349"/>
    </location>
</feature>
<feature type="transmembrane region" description="Helical" evidence="2">
    <location>
        <begin position="306"/>
        <end position="324"/>
    </location>
</feature>
<proteinExistence type="predicted"/>
<dbReference type="EMBL" id="PDLN01000001">
    <property type="protein sequence ID" value="RDW94437.1"/>
    <property type="molecule type" value="Genomic_DNA"/>
</dbReference>
<dbReference type="OrthoDB" id="5412502at2759"/>
<sequence length="482" mass="53372">MGNAASWFPVGKNDSPGWRLDIVSLLAVIGESSMEEHSQTLTSSWTCILPRIIPAPQALLKPSRPARMPQFPATVVGVYNGTKVETLNYFPHIIHPLDDLAPYSMLVYNIKHKNQKDDEAVKPAVVSPGTKSQGPDADMESGFIINGQESDDVHLEKWTDRSKRTSSFVERVKGTTEVPKDRATPSEPKTKTKPHVPAATFSPLNIISVLSCAMTIGLVIWAVFEQDGTAILALCTISLVSSIVGLASWWQPALMTRTSKSQVPRADIVIRTREGSFIVIKTSELVARELYTGTDECDYFIKNRNIYRALVGLGTFLLMISVVLLGNCNWTMQAAIGSAYVILNGLYWLTSLFEKKYFWNLHSYEYDDKNKEPKYAHAHTETYGDPSYTRTLWYAIHETKETGWVNRAGAAPLTDGWVKWLAEAQDNVNGPLDAWDAVARKDALVGISDPEEMHVSKATATDTAKIVENAAPSVPIDAVSRR</sequence>
<feature type="transmembrane region" description="Helical" evidence="2">
    <location>
        <begin position="230"/>
        <end position="250"/>
    </location>
</feature>
<keyword evidence="2" id="KW-1133">Transmembrane helix</keyword>
<reference evidence="3 4" key="1">
    <citation type="journal article" date="2018" name="IMA Fungus">
        <title>IMA Genome-F 9: Draft genome sequence of Annulohypoxylon stygium, Aspergillus mulundensis, Berkeleyomyces basicola (syn. Thielaviopsis basicola), Ceratocystis smalleyi, two Cercospora beticola strains, Coleophoma cylindrospora, Fusarium fracticaudum, Phialophora cf. hyalina, and Morchella septimelata.</title>
        <authorList>
            <person name="Wingfield B.D."/>
            <person name="Bills G.F."/>
            <person name="Dong Y."/>
            <person name="Huang W."/>
            <person name="Nel W.J."/>
            <person name="Swalarsk-Parry B.S."/>
            <person name="Vaghefi N."/>
            <person name="Wilken P.M."/>
            <person name="An Z."/>
            <person name="de Beer Z.W."/>
            <person name="De Vos L."/>
            <person name="Chen L."/>
            <person name="Duong T.A."/>
            <person name="Gao Y."/>
            <person name="Hammerbacher A."/>
            <person name="Kikkert J.R."/>
            <person name="Li Y."/>
            <person name="Li H."/>
            <person name="Li K."/>
            <person name="Li Q."/>
            <person name="Liu X."/>
            <person name="Ma X."/>
            <person name="Naidoo K."/>
            <person name="Pethybridge S.J."/>
            <person name="Sun J."/>
            <person name="Steenkamp E.T."/>
            <person name="van der Nest M.A."/>
            <person name="van Wyk S."/>
            <person name="Wingfield M.J."/>
            <person name="Xiong C."/>
            <person name="Yue Q."/>
            <person name="Zhang X."/>
        </authorList>
    </citation>
    <scope>NUCLEOTIDE SEQUENCE [LARGE SCALE GENOMIC DNA]</scope>
    <source>
        <strain evidence="3 4">BP5796</strain>
    </source>
</reference>